<proteinExistence type="predicted"/>
<gene>
    <name evidence="4" type="ORF">FWK35_00026284</name>
</gene>
<keyword evidence="5" id="KW-1185">Reference proteome</keyword>
<accession>A0A6G0VXS4</accession>
<feature type="domain" description="C2H2-type" evidence="3">
    <location>
        <begin position="2"/>
        <end position="29"/>
    </location>
</feature>
<evidence type="ECO:0000313" key="5">
    <source>
        <dbReference type="Proteomes" id="UP000478052"/>
    </source>
</evidence>
<evidence type="ECO:0000256" key="1">
    <source>
        <dbReference type="PROSITE-ProRule" id="PRU00042"/>
    </source>
</evidence>
<keyword evidence="2" id="KW-1133">Transmembrane helix</keyword>
<dbReference type="PROSITE" id="PS00028">
    <property type="entry name" value="ZINC_FINGER_C2H2_1"/>
    <property type="match status" value="1"/>
</dbReference>
<reference evidence="4 5" key="1">
    <citation type="submission" date="2019-08" db="EMBL/GenBank/DDBJ databases">
        <title>Whole genome of Aphis craccivora.</title>
        <authorList>
            <person name="Voronova N.V."/>
            <person name="Shulinski R.S."/>
            <person name="Bandarenka Y.V."/>
            <person name="Zhorov D.G."/>
            <person name="Warner D."/>
        </authorList>
    </citation>
    <scope>NUCLEOTIDE SEQUENCE [LARGE SCALE GENOMIC DNA]</scope>
    <source>
        <strain evidence="4">180601</strain>
        <tissue evidence="4">Whole Body</tissue>
    </source>
</reference>
<organism evidence="4 5">
    <name type="scientific">Aphis craccivora</name>
    <name type="common">Cowpea aphid</name>
    <dbReference type="NCBI Taxonomy" id="307492"/>
    <lineage>
        <taxon>Eukaryota</taxon>
        <taxon>Metazoa</taxon>
        <taxon>Ecdysozoa</taxon>
        <taxon>Arthropoda</taxon>
        <taxon>Hexapoda</taxon>
        <taxon>Insecta</taxon>
        <taxon>Pterygota</taxon>
        <taxon>Neoptera</taxon>
        <taxon>Paraneoptera</taxon>
        <taxon>Hemiptera</taxon>
        <taxon>Sternorrhyncha</taxon>
        <taxon>Aphidomorpha</taxon>
        <taxon>Aphidoidea</taxon>
        <taxon>Aphididae</taxon>
        <taxon>Aphidini</taxon>
        <taxon>Aphis</taxon>
        <taxon>Aphis</taxon>
    </lineage>
</organism>
<keyword evidence="1" id="KW-0863">Zinc-finger</keyword>
<keyword evidence="1" id="KW-0862">Zinc</keyword>
<dbReference type="InterPro" id="IPR013087">
    <property type="entry name" value="Znf_C2H2_type"/>
</dbReference>
<feature type="transmembrane region" description="Helical" evidence="2">
    <location>
        <begin position="144"/>
        <end position="163"/>
    </location>
</feature>
<sequence>MFKCNKCISVFTAKRNLTAHQKNHDGVRFPRTVFSIVFRLQISPQQTFKNIHRVVQVPAYRINVASNGNRDNIQITPQIVVPDIPAGASELHAKKININRVVRIACRLLEGSVRIACRLLEGSVRIACHLLEGYIRINNLLFNWRIKVILVIKLVIIAFFASMKNYVTS</sequence>
<evidence type="ECO:0000256" key="2">
    <source>
        <dbReference type="SAM" id="Phobius"/>
    </source>
</evidence>
<dbReference type="PROSITE" id="PS50157">
    <property type="entry name" value="ZINC_FINGER_C2H2_2"/>
    <property type="match status" value="1"/>
</dbReference>
<protein>
    <submittedName>
        <fullName evidence="4">Zinc finger protein 467-like</fullName>
    </submittedName>
</protein>
<dbReference type="AlphaFoldDB" id="A0A6G0VXS4"/>
<dbReference type="EMBL" id="VUJU01011124">
    <property type="protein sequence ID" value="KAF0711910.1"/>
    <property type="molecule type" value="Genomic_DNA"/>
</dbReference>
<comment type="caution">
    <text evidence="4">The sequence shown here is derived from an EMBL/GenBank/DDBJ whole genome shotgun (WGS) entry which is preliminary data.</text>
</comment>
<evidence type="ECO:0000259" key="3">
    <source>
        <dbReference type="PROSITE" id="PS50157"/>
    </source>
</evidence>
<keyword evidence="2" id="KW-0812">Transmembrane</keyword>
<keyword evidence="2" id="KW-0472">Membrane</keyword>
<keyword evidence="1" id="KW-0479">Metal-binding</keyword>
<evidence type="ECO:0000313" key="4">
    <source>
        <dbReference type="EMBL" id="KAF0711910.1"/>
    </source>
</evidence>
<name>A0A6G0VXS4_APHCR</name>
<dbReference type="Proteomes" id="UP000478052">
    <property type="component" value="Unassembled WGS sequence"/>
</dbReference>
<dbReference type="OrthoDB" id="10614449at2759"/>
<dbReference type="GO" id="GO:0008270">
    <property type="term" value="F:zinc ion binding"/>
    <property type="evidence" value="ECO:0007669"/>
    <property type="project" value="UniProtKB-KW"/>
</dbReference>